<evidence type="ECO:0000256" key="1">
    <source>
        <dbReference type="SAM" id="MobiDB-lite"/>
    </source>
</evidence>
<name>A0A8S9QFN1_BRACR</name>
<reference evidence="2" key="1">
    <citation type="submission" date="2019-12" db="EMBL/GenBank/DDBJ databases">
        <title>Genome sequencing and annotation of Brassica cretica.</title>
        <authorList>
            <person name="Studholme D.J."/>
            <person name="Sarris P."/>
        </authorList>
    </citation>
    <scope>NUCLEOTIDE SEQUENCE</scope>
    <source>
        <strain evidence="2">PFS-109/04</strain>
        <tissue evidence="2">Leaf</tissue>
    </source>
</reference>
<sequence>MIIDKSLFTVSHTGSVNVCGRDPNPFPPIVLEPSSCRSYLSAEATEGLERASLSGGGGGRRRKLREVGLEEGRGEKTTV</sequence>
<evidence type="ECO:0000313" key="2">
    <source>
        <dbReference type="EMBL" id="KAF3540616.1"/>
    </source>
</evidence>
<dbReference type="Proteomes" id="UP000712600">
    <property type="component" value="Unassembled WGS sequence"/>
</dbReference>
<organism evidence="2 3">
    <name type="scientific">Brassica cretica</name>
    <name type="common">Mustard</name>
    <dbReference type="NCBI Taxonomy" id="69181"/>
    <lineage>
        <taxon>Eukaryota</taxon>
        <taxon>Viridiplantae</taxon>
        <taxon>Streptophyta</taxon>
        <taxon>Embryophyta</taxon>
        <taxon>Tracheophyta</taxon>
        <taxon>Spermatophyta</taxon>
        <taxon>Magnoliopsida</taxon>
        <taxon>eudicotyledons</taxon>
        <taxon>Gunneridae</taxon>
        <taxon>Pentapetalae</taxon>
        <taxon>rosids</taxon>
        <taxon>malvids</taxon>
        <taxon>Brassicales</taxon>
        <taxon>Brassicaceae</taxon>
        <taxon>Brassiceae</taxon>
        <taxon>Brassica</taxon>
    </lineage>
</organism>
<feature type="compositionally biased region" description="Basic and acidic residues" evidence="1">
    <location>
        <begin position="65"/>
        <end position="79"/>
    </location>
</feature>
<feature type="region of interest" description="Disordered" evidence="1">
    <location>
        <begin position="49"/>
        <end position="79"/>
    </location>
</feature>
<dbReference type="AlphaFoldDB" id="A0A8S9QFN1"/>
<accession>A0A8S9QFN1</accession>
<protein>
    <submittedName>
        <fullName evidence="2">Uncharacterized protein</fullName>
    </submittedName>
</protein>
<dbReference type="EMBL" id="QGKX02001290">
    <property type="protein sequence ID" value="KAF3540616.1"/>
    <property type="molecule type" value="Genomic_DNA"/>
</dbReference>
<evidence type="ECO:0000313" key="3">
    <source>
        <dbReference type="Proteomes" id="UP000712600"/>
    </source>
</evidence>
<comment type="caution">
    <text evidence="2">The sequence shown here is derived from an EMBL/GenBank/DDBJ whole genome shotgun (WGS) entry which is preliminary data.</text>
</comment>
<proteinExistence type="predicted"/>
<gene>
    <name evidence="2" type="ORF">F2Q69_00023905</name>
</gene>